<dbReference type="InterPro" id="IPR027417">
    <property type="entry name" value="P-loop_NTPase"/>
</dbReference>
<sequence length="386" mass="42160">MSEQEHSVRASRAFARAPAAALRPYLEDLGLCALEDYICLTGDSFAMRSLRAQLRRVSPHFRVALVTGETGTCKETVALALHRVSADSDGTFSTHTASSLLELLPGVSAQVRATLRAFGGPPRFRIVASNGAPPTLQPIPFLPPPTTTQLPPRTEPELLPTFTGPGRTLFIRGVDELSAPQQVQLRQTLQRLSSARIGPERPRMIFSAGRDLRSLAGAGHFDRKLYRLISAVEILIPPLRSRLEDLPLITSAILGRCTTEGCHPTAAFDGRALAQLQAHDWPGNVRELERVVELARPHSADGDPDCPDGVIDAAHLPPLGEFDREEHSTQIEVRVERLDDVIHNHVLDVLLRCNGNKVRAADRLGISRSTLYRMLEAGAAPARKKA</sequence>
<proteinExistence type="predicted"/>
<gene>
    <name evidence="6" type="ORF">HDF16_004727</name>
</gene>
<dbReference type="GO" id="GO:0005524">
    <property type="term" value="F:ATP binding"/>
    <property type="evidence" value="ECO:0007669"/>
    <property type="project" value="UniProtKB-KW"/>
</dbReference>
<dbReference type="Pfam" id="PF25601">
    <property type="entry name" value="AAA_lid_14"/>
    <property type="match status" value="1"/>
</dbReference>
<dbReference type="EMBL" id="JACHIP010000008">
    <property type="protein sequence ID" value="MBB5059993.1"/>
    <property type="molecule type" value="Genomic_DNA"/>
</dbReference>
<dbReference type="Gene3D" id="1.10.10.60">
    <property type="entry name" value="Homeodomain-like"/>
    <property type="match status" value="1"/>
</dbReference>
<evidence type="ECO:0000256" key="3">
    <source>
        <dbReference type="ARBA" id="ARBA00023015"/>
    </source>
</evidence>
<organism evidence="6 7">
    <name type="scientific">Granulicella aggregans</name>
    <dbReference type="NCBI Taxonomy" id="474949"/>
    <lineage>
        <taxon>Bacteria</taxon>
        <taxon>Pseudomonadati</taxon>
        <taxon>Acidobacteriota</taxon>
        <taxon>Terriglobia</taxon>
        <taxon>Terriglobales</taxon>
        <taxon>Acidobacteriaceae</taxon>
        <taxon>Granulicella</taxon>
    </lineage>
</organism>
<dbReference type="Gene3D" id="3.40.50.300">
    <property type="entry name" value="P-loop containing nucleotide triphosphate hydrolases"/>
    <property type="match status" value="1"/>
</dbReference>
<name>A0A7W7ZHJ2_9BACT</name>
<dbReference type="SUPFAM" id="SSF46689">
    <property type="entry name" value="Homeodomain-like"/>
    <property type="match status" value="1"/>
</dbReference>
<evidence type="ECO:0000313" key="7">
    <source>
        <dbReference type="Proteomes" id="UP000540989"/>
    </source>
</evidence>
<evidence type="ECO:0000256" key="1">
    <source>
        <dbReference type="ARBA" id="ARBA00022741"/>
    </source>
</evidence>
<dbReference type="GO" id="GO:0043565">
    <property type="term" value="F:sequence-specific DNA binding"/>
    <property type="evidence" value="ECO:0007669"/>
    <property type="project" value="InterPro"/>
</dbReference>
<reference evidence="6 7" key="1">
    <citation type="submission" date="2020-08" db="EMBL/GenBank/DDBJ databases">
        <title>Genomic Encyclopedia of Type Strains, Phase IV (KMG-V): Genome sequencing to study the core and pangenomes of soil and plant-associated prokaryotes.</title>
        <authorList>
            <person name="Whitman W."/>
        </authorList>
    </citation>
    <scope>NUCLEOTIDE SEQUENCE [LARGE SCALE GENOMIC DNA]</scope>
    <source>
        <strain evidence="6 7">M8UP14</strain>
    </source>
</reference>
<dbReference type="InterPro" id="IPR002197">
    <property type="entry name" value="HTH_Fis"/>
</dbReference>
<keyword evidence="7" id="KW-1185">Reference proteome</keyword>
<dbReference type="AlphaFoldDB" id="A0A7W7ZHJ2"/>
<dbReference type="Pfam" id="PF02954">
    <property type="entry name" value="HTH_8"/>
    <property type="match status" value="1"/>
</dbReference>
<keyword evidence="2" id="KW-0067">ATP-binding</keyword>
<protein>
    <submittedName>
        <fullName evidence="6">DNA-binding NtrC family response regulator</fullName>
    </submittedName>
</protein>
<dbReference type="GO" id="GO:0006355">
    <property type="term" value="P:regulation of DNA-templated transcription"/>
    <property type="evidence" value="ECO:0007669"/>
    <property type="project" value="InterPro"/>
</dbReference>
<evidence type="ECO:0000256" key="2">
    <source>
        <dbReference type="ARBA" id="ARBA00022840"/>
    </source>
</evidence>
<keyword evidence="1" id="KW-0547">Nucleotide-binding</keyword>
<dbReference type="Pfam" id="PF14532">
    <property type="entry name" value="Sigma54_activ_2"/>
    <property type="match status" value="1"/>
</dbReference>
<evidence type="ECO:0000256" key="4">
    <source>
        <dbReference type="ARBA" id="ARBA00023163"/>
    </source>
</evidence>
<dbReference type="Proteomes" id="UP000540989">
    <property type="component" value="Unassembled WGS sequence"/>
</dbReference>
<dbReference type="Gene3D" id="1.10.8.60">
    <property type="match status" value="1"/>
</dbReference>
<keyword evidence="3" id="KW-0805">Transcription regulation</keyword>
<comment type="caution">
    <text evidence="6">The sequence shown here is derived from an EMBL/GenBank/DDBJ whole genome shotgun (WGS) entry which is preliminary data.</text>
</comment>
<dbReference type="PROSITE" id="PS50045">
    <property type="entry name" value="SIGMA54_INTERACT_4"/>
    <property type="match status" value="1"/>
</dbReference>
<keyword evidence="6" id="KW-0238">DNA-binding</keyword>
<dbReference type="InterPro" id="IPR058031">
    <property type="entry name" value="AAA_lid_NorR"/>
</dbReference>
<dbReference type="SUPFAM" id="SSF52540">
    <property type="entry name" value="P-loop containing nucleoside triphosphate hydrolases"/>
    <property type="match status" value="1"/>
</dbReference>
<dbReference type="InterPro" id="IPR009057">
    <property type="entry name" value="Homeodomain-like_sf"/>
</dbReference>
<dbReference type="InterPro" id="IPR002078">
    <property type="entry name" value="Sigma_54_int"/>
</dbReference>
<feature type="domain" description="Sigma-54 factor interaction" evidence="5">
    <location>
        <begin position="40"/>
        <end position="297"/>
    </location>
</feature>
<accession>A0A7W7ZHJ2</accession>
<keyword evidence="4" id="KW-0804">Transcription</keyword>
<dbReference type="PANTHER" id="PTHR32071:SF122">
    <property type="entry name" value="SIGMA FACTOR"/>
    <property type="match status" value="1"/>
</dbReference>
<dbReference type="Pfam" id="PF00158">
    <property type="entry name" value="Sigma54_activat"/>
    <property type="match status" value="1"/>
</dbReference>
<dbReference type="RefSeq" id="WP_184222008.1">
    <property type="nucleotide sequence ID" value="NZ_JACHIP010000008.1"/>
</dbReference>
<dbReference type="PANTHER" id="PTHR32071">
    <property type="entry name" value="TRANSCRIPTIONAL REGULATORY PROTEIN"/>
    <property type="match status" value="1"/>
</dbReference>
<evidence type="ECO:0000259" key="5">
    <source>
        <dbReference type="PROSITE" id="PS50045"/>
    </source>
</evidence>
<evidence type="ECO:0000313" key="6">
    <source>
        <dbReference type="EMBL" id="MBB5059993.1"/>
    </source>
</evidence>